<evidence type="ECO:0000313" key="2">
    <source>
        <dbReference type="EMBL" id="SPO40495.1"/>
    </source>
</evidence>
<sequence length="121" mass="12712">MSEWLQQCNVVHISTQALVTIGKLEGLSPHHAIWKHFGVLQSPHIKCFGITGSGSLLLLDAWGNGSQERPIVTVGNGSLEIIDRLRGLLGGHPIPSSAARGIPRPRGLNIGPDGAGGRISG</sequence>
<name>A0A5C3FA24_9BASI</name>
<accession>A0A5C3FA24</accession>
<feature type="region of interest" description="Disordered" evidence="1">
    <location>
        <begin position="96"/>
        <end position="121"/>
    </location>
</feature>
<organism evidence="2 3">
    <name type="scientific">Pseudozyma flocculosa</name>
    <dbReference type="NCBI Taxonomy" id="84751"/>
    <lineage>
        <taxon>Eukaryota</taxon>
        <taxon>Fungi</taxon>
        <taxon>Dikarya</taxon>
        <taxon>Basidiomycota</taxon>
        <taxon>Ustilaginomycotina</taxon>
        <taxon>Ustilaginomycetes</taxon>
        <taxon>Ustilaginales</taxon>
        <taxon>Ustilaginaceae</taxon>
        <taxon>Pseudozyma</taxon>
    </lineage>
</organism>
<dbReference type="Proteomes" id="UP000323386">
    <property type="component" value="Unassembled WGS sequence"/>
</dbReference>
<evidence type="ECO:0000256" key="1">
    <source>
        <dbReference type="SAM" id="MobiDB-lite"/>
    </source>
</evidence>
<gene>
    <name evidence="2" type="ORF">PSFLO_05977</name>
</gene>
<evidence type="ECO:0000313" key="3">
    <source>
        <dbReference type="Proteomes" id="UP000323386"/>
    </source>
</evidence>
<keyword evidence="3" id="KW-1185">Reference proteome</keyword>
<dbReference type="AlphaFoldDB" id="A0A5C3FA24"/>
<dbReference type="EMBL" id="OOIP01000020">
    <property type="protein sequence ID" value="SPO40495.1"/>
    <property type="molecule type" value="Genomic_DNA"/>
</dbReference>
<protein>
    <submittedName>
        <fullName evidence="2">Uncharacterized protein</fullName>
    </submittedName>
</protein>
<reference evidence="2 3" key="1">
    <citation type="submission" date="2018-03" db="EMBL/GenBank/DDBJ databases">
        <authorList>
            <person name="Guldener U."/>
        </authorList>
    </citation>
    <scope>NUCLEOTIDE SEQUENCE [LARGE SCALE GENOMIC DNA]</scope>
    <source>
        <strain evidence="2 3">DAOM196992</strain>
    </source>
</reference>
<proteinExistence type="predicted"/>